<feature type="domain" description="Uracil-DNA glycosylase-like" evidence="12">
    <location>
        <begin position="32"/>
        <end position="188"/>
    </location>
</feature>
<evidence type="ECO:0000256" key="11">
    <source>
        <dbReference type="ARBA" id="ARBA00023204"/>
    </source>
</evidence>
<gene>
    <name evidence="13" type="ORF">ATZ36_02585</name>
</gene>
<dbReference type="PANTHER" id="PTHR33693:SF1">
    <property type="entry name" value="TYPE-4 URACIL-DNA GLYCOSYLASE"/>
    <property type="match status" value="1"/>
</dbReference>
<evidence type="ECO:0000256" key="1">
    <source>
        <dbReference type="ARBA" id="ARBA00001400"/>
    </source>
</evidence>
<dbReference type="SMART" id="SM00987">
    <property type="entry name" value="UreE_C"/>
    <property type="match status" value="1"/>
</dbReference>
<dbReference type="InterPro" id="IPR051536">
    <property type="entry name" value="UDG_Type-4/5"/>
</dbReference>
<keyword evidence="6" id="KW-0479">Metal-binding</keyword>
<evidence type="ECO:0000259" key="12">
    <source>
        <dbReference type="SMART" id="SM00986"/>
    </source>
</evidence>
<dbReference type="NCBIfam" id="TIGR00758">
    <property type="entry name" value="UDG_fam4"/>
    <property type="match status" value="1"/>
</dbReference>
<evidence type="ECO:0000256" key="10">
    <source>
        <dbReference type="ARBA" id="ARBA00023014"/>
    </source>
</evidence>
<dbReference type="GO" id="GO:0004844">
    <property type="term" value="F:uracil DNA N-glycosylase activity"/>
    <property type="evidence" value="ECO:0007669"/>
    <property type="project" value="UniProtKB-EC"/>
</dbReference>
<comment type="similarity">
    <text evidence="2">Belongs to the uracil-DNA glycosylase (UDG) superfamily. Type 4 (UDGa) family.</text>
</comment>
<reference evidence="13 14" key="1">
    <citation type="submission" date="2015-11" db="EMBL/GenBank/DDBJ databases">
        <title>Evidence for parallel genomic evolution in an endosymbiosis of termite gut flagellates.</title>
        <authorList>
            <person name="Zheng H."/>
        </authorList>
    </citation>
    <scope>NUCLEOTIDE SEQUENCE [LARGE SCALE GENOMIC DNA]</scope>
    <source>
        <strain evidence="13 14">CET450</strain>
    </source>
</reference>
<dbReference type="EC" id="3.2.2.27" evidence="3"/>
<dbReference type="InterPro" id="IPR005273">
    <property type="entry name" value="Ura-DNA_glyco_family4"/>
</dbReference>
<evidence type="ECO:0000313" key="14">
    <source>
        <dbReference type="Proteomes" id="UP000095237"/>
    </source>
</evidence>
<organism evidence="13 14">
    <name type="scientific">Endomicrobium trichonymphae</name>
    <dbReference type="NCBI Taxonomy" id="1408204"/>
    <lineage>
        <taxon>Bacteria</taxon>
        <taxon>Pseudomonadati</taxon>
        <taxon>Elusimicrobiota</taxon>
        <taxon>Endomicrobiia</taxon>
        <taxon>Endomicrobiales</taxon>
        <taxon>Endomicrobiaceae</taxon>
        <taxon>Candidatus Endomicrobiellum</taxon>
    </lineage>
</organism>
<protein>
    <recommendedName>
        <fullName evidence="4">Type-4 uracil-DNA glycosylase</fullName>
        <ecNumber evidence="3">3.2.2.27</ecNumber>
    </recommendedName>
</protein>
<evidence type="ECO:0000256" key="3">
    <source>
        <dbReference type="ARBA" id="ARBA00012030"/>
    </source>
</evidence>
<evidence type="ECO:0000256" key="7">
    <source>
        <dbReference type="ARBA" id="ARBA00022763"/>
    </source>
</evidence>
<proteinExistence type="inferred from homology"/>
<comment type="catalytic activity">
    <reaction evidence="1">
        <text>Hydrolyzes single-stranded DNA or mismatched double-stranded DNA and polynucleotides, releasing free uracil.</text>
        <dbReference type="EC" id="3.2.2.27"/>
    </reaction>
</comment>
<keyword evidence="7" id="KW-0227">DNA damage</keyword>
<dbReference type="GO" id="GO:0006281">
    <property type="term" value="P:DNA repair"/>
    <property type="evidence" value="ECO:0007669"/>
    <property type="project" value="UniProtKB-KW"/>
</dbReference>
<keyword evidence="10" id="KW-0411">Iron-sulfur</keyword>
<keyword evidence="14" id="KW-1185">Reference proteome</keyword>
<dbReference type="InterPro" id="IPR036895">
    <property type="entry name" value="Uracil-DNA_glycosylase-like_sf"/>
</dbReference>
<sequence length="199" mass="22412">MFGSGEELEQLKEKVSFCKKCPLGENRLNAVFGYGSPDADLMFVGEGPGYDEDHIGKPFVGKAGQLLTKIIEAMGRTREGVYIANIVKCHPMIDPSNPEKRSNDRPPALKEMEMCRPYLDMQLKIIKPKIIVTLGASSTKGLLNNIETISRIRGSVREYKGIKLMPTFHPAALLRNQDLKKIVWEDMKKVMHYLDTCEI</sequence>
<dbReference type="GO" id="GO:0046872">
    <property type="term" value="F:metal ion binding"/>
    <property type="evidence" value="ECO:0007669"/>
    <property type="project" value="UniProtKB-KW"/>
</dbReference>
<evidence type="ECO:0000256" key="8">
    <source>
        <dbReference type="ARBA" id="ARBA00022801"/>
    </source>
</evidence>
<dbReference type="SMART" id="SM00986">
    <property type="entry name" value="UDG"/>
    <property type="match status" value="1"/>
</dbReference>
<keyword evidence="9" id="KW-0408">Iron</keyword>
<evidence type="ECO:0000256" key="9">
    <source>
        <dbReference type="ARBA" id="ARBA00023004"/>
    </source>
</evidence>
<keyword evidence="11" id="KW-0234">DNA repair</keyword>
<evidence type="ECO:0000313" key="13">
    <source>
        <dbReference type="EMBL" id="OEG71632.1"/>
    </source>
</evidence>
<evidence type="ECO:0000256" key="5">
    <source>
        <dbReference type="ARBA" id="ARBA00022485"/>
    </source>
</evidence>
<dbReference type="SUPFAM" id="SSF52141">
    <property type="entry name" value="Uracil-DNA glycosylase-like"/>
    <property type="match status" value="1"/>
</dbReference>
<dbReference type="InterPro" id="IPR005122">
    <property type="entry name" value="Uracil-DNA_glycosylase-like"/>
</dbReference>
<keyword evidence="8" id="KW-0378">Hydrolase</keyword>
<comment type="caution">
    <text evidence="13">The sequence shown here is derived from an EMBL/GenBank/DDBJ whole genome shotgun (WGS) entry which is preliminary data.</text>
</comment>
<evidence type="ECO:0000256" key="4">
    <source>
        <dbReference type="ARBA" id="ARBA00019403"/>
    </source>
</evidence>
<dbReference type="Pfam" id="PF03167">
    <property type="entry name" value="UDG"/>
    <property type="match status" value="1"/>
</dbReference>
<dbReference type="Proteomes" id="UP000095237">
    <property type="component" value="Unassembled WGS sequence"/>
</dbReference>
<evidence type="ECO:0000256" key="6">
    <source>
        <dbReference type="ARBA" id="ARBA00022723"/>
    </source>
</evidence>
<dbReference type="PANTHER" id="PTHR33693">
    <property type="entry name" value="TYPE-5 URACIL-DNA GLYCOSYLASE"/>
    <property type="match status" value="1"/>
</dbReference>
<dbReference type="CDD" id="cd10030">
    <property type="entry name" value="UDG-F4_TTUDGA_SPO1dp_like"/>
    <property type="match status" value="1"/>
</dbReference>
<dbReference type="Gene3D" id="3.40.470.10">
    <property type="entry name" value="Uracil-DNA glycosylase-like domain"/>
    <property type="match status" value="1"/>
</dbReference>
<accession>A0A1E5IME7</accession>
<name>A0A1E5IME7_ENDTX</name>
<dbReference type="AlphaFoldDB" id="A0A1E5IME7"/>
<dbReference type="GO" id="GO:0051539">
    <property type="term" value="F:4 iron, 4 sulfur cluster binding"/>
    <property type="evidence" value="ECO:0007669"/>
    <property type="project" value="UniProtKB-KW"/>
</dbReference>
<dbReference type="EMBL" id="LNVX01000136">
    <property type="protein sequence ID" value="OEG71632.1"/>
    <property type="molecule type" value="Genomic_DNA"/>
</dbReference>
<evidence type="ECO:0000256" key="2">
    <source>
        <dbReference type="ARBA" id="ARBA00006521"/>
    </source>
</evidence>
<keyword evidence="5" id="KW-0004">4Fe-4S</keyword>